<keyword evidence="3" id="KW-1185">Reference proteome</keyword>
<organism evidence="2 3">
    <name type="scientific">Aspergillus japonicus CBS 114.51</name>
    <dbReference type="NCBI Taxonomy" id="1448312"/>
    <lineage>
        <taxon>Eukaryota</taxon>
        <taxon>Fungi</taxon>
        <taxon>Dikarya</taxon>
        <taxon>Ascomycota</taxon>
        <taxon>Pezizomycotina</taxon>
        <taxon>Eurotiomycetes</taxon>
        <taxon>Eurotiomycetidae</taxon>
        <taxon>Eurotiales</taxon>
        <taxon>Aspergillaceae</taxon>
        <taxon>Aspergillus</taxon>
        <taxon>Aspergillus subgen. Circumdati</taxon>
    </lineage>
</organism>
<dbReference type="EMBL" id="KZ824855">
    <property type="protein sequence ID" value="RAH76909.1"/>
    <property type="molecule type" value="Genomic_DNA"/>
</dbReference>
<protein>
    <submittedName>
        <fullName evidence="2">Uncharacterized protein</fullName>
    </submittedName>
</protein>
<feature type="compositionally biased region" description="Basic and acidic residues" evidence="1">
    <location>
        <begin position="27"/>
        <end position="49"/>
    </location>
</feature>
<dbReference type="GeneID" id="37170746"/>
<gene>
    <name evidence="2" type="ORF">BO86DRAFT_236597</name>
</gene>
<evidence type="ECO:0000313" key="3">
    <source>
        <dbReference type="Proteomes" id="UP000249497"/>
    </source>
</evidence>
<sequence length="92" mass="10199">MLACMTWLGALNLPRQSSSVQISPPQMKERDREKATQDNQHSLKKDHDNQAYLGSTHLLQKILEERPSSRLLAPSASASFTLGLRAQVLLGS</sequence>
<feature type="region of interest" description="Disordered" evidence="1">
    <location>
        <begin position="17"/>
        <end position="50"/>
    </location>
</feature>
<dbReference type="RefSeq" id="XP_025522803.1">
    <property type="nucleotide sequence ID" value="XM_025667054.1"/>
</dbReference>
<proteinExistence type="predicted"/>
<name>A0A8T8WND7_ASPJA</name>
<reference evidence="2 3" key="1">
    <citation type="submission" date="2018-02" db="EMBL/GenBank/DDBJ databases">
        <title>The genomes of Aspergillus section Nigri reveals drivers in fungal speciation.</title>
        <authorList>
            <consortium name="DOE Joint Genome Institute"/>
            <person name="Vesth T.C."/>
            <person name="Nybo J."/>
            <person name="Theobald S."/>
            <person name="Brandl J."/>
            <person name="Frisvad J.C."/>
            <person name="Nielsen K.F."/>
            <person name="Lyhne E.K."/>
            <person name="Kogle M.E."/>
            <person name="Kuo A."/>
            <person name="Riley R."/>
            <person name="Clum A."/>
            <person name="Nolan M."/>
            <person name="Lipzen A."/>
            <person name="Salamov A."/>
            <person name="Henrissat B."/>
            <person name="Wiebenga A."/>
            <person name="De vries R.P."/>
            <person name="Grigoriev I.V."/>
            <person name="Mortensen U.H."/>
            <person name="Andersen M.R."/>
            <person name="Baker S.E."/>
        </authorList>
    </citation>
    <scope>NUCLEOTIDE SEQUENCE [LARGE SCALE GENOMIC DNA]</scope>
    <source>
        <strain evidence="2 3">CBS 114.51</strain>
    </source>
</reference>
<dbReference type="Proteomes" id="UP000249497">
    <property type="component" value="Unassembled WGS sequence"/>
</dbReference>
<evidence type="ECO:0000256" key="1">
    <source>
        <dbReference type="SAM" id="MobiDB-lite"/>
    </source>
</evidence>
<accession>A0A8T8WND7</accession>
<dbReference type="AlphaFoldDB" id="A0A8T8WND7"/>
<evidence type="ECO:0000313" key="2">
    <source>
        <dbReference type="EMBL" id="RAH76909.1"/>
    </source>
</evidence>